<dbReference type="SUPFAM" id="SSF48452">
    <property type="entry name" value="TPR-like"/>
    <property type="match status" value="1"/>
</dbReference>
<dbReference type="InterPro" id="IPR011990">
    <property type="entry name" value="TPR-like_helical_dom_sf"/>
</dbReference>
<dbReference type="Proteomes" id="UP000176996">
    <property type="component" value="Unassembled WGS sequence"/>
</dbReference>
<comment type="caution">
    <text evidence="1">The sequence shown here is derived from an EMBL/GenBank/DDBJ whole genome shotgun (WGS) entry which is preliminary data.</text>
</comment>
<organism evidence="1 2">
    <name type="scientific">Candidatus Jorgensenbacteria bacterium RIFCSPLOWO2_01_FULL_45_25b</name>
    <dbReference type="NCBI Taxonomy" id="1798471"/>
    <lineage>
        <taxon>Bacteria</taxon>
        <taxon>Candidatus Joergenseniibacteriota</taxon>
    </lineage>
</organism>
<gene>
    <name evidence="1" type="ORF">A3A21_01165</name>
</gene>
<dbReference type="STRING" id="1798471.A3A21_01165"/>
<proteinExistence type="predicted"/>
<protein>
    <submittedName>
        <fullName evidence="1">Uncharacterized protein</fullName>
    </submittedName>
</protein>
<dbReference type="AlphaFoldDB" id="A0A1F6BTN6"/>
<sequence length="199" mass="23018">MQEAIKKTSYCLIIIGMTVLTYQGSFRTLVKGRKYIETIGRANSIKTVQQFEENLRDVLDYPAPVSDDEIVKFIGGDVINLVAKPGQSEEIGRELIRFVESYSDQKDVLHILNLGRAYHYLWVNHKNPEDYKSAEKYYEKILVIAPKLPPVLYGMIDLYRVAGDREKTKEYAEKTLMYWPKDARLIDILKKIKNGQPLL</sequence>
<dbReference type="Gene3D" id="1.25.40.10">
    <property type="entry name" value="Tetratricopeptide repeat domain"/>
    <property type="match status" value="1"/>
</dbReference>
<name>A0A1F6BTN6_9BACT</name>
<accession>A0A1F6BTN6</accession>
<dbReference type="EMBL" id="MFKK01000028">
    <property type="protein sequence ID" value="OGG40315.1"/>
    <property type="molecule type" value="Genomic_DNA"/>
</dbReference>
<evidence type="ECO:0000313" key="1">
    <source>
        <dbReference type="EMBL" id="OGG40315.1"/>
    </source>
</evidence>
<evidence type="ECO:0000313" key="2">
    <source>
        <dbReference type="Proteomes" id="UP000176996"/>
    </source>
</evidence>
<reference evidence="1 2" key="1">
    <citation type="journal article" date="2016" name="Nat. Commun.">
        <title>Thousands of microbial genomes shed light on interconnected biogeochemical processes in an aquifer system.</title>
        <authorList>
            <person name="Anantharaman K."/>
            <person name="Brown C.T."/>
            <person name="Hug L.A."/>
            <person name="Sharon I."/>
            <person name="Castelle C.J."/>
            <person name="Probst A.J."/>
            <person name="Thomas B.C."/>
            <person name="Singh A."/>
            <person name="Wilkins M.J."/>
            <person name="Karaoz U."/>
            <person name="Brodie E.L."/>
            <person name="Williams K.H."/>
            <person name="Hubbard S.S."/>
            <person name="Banfield J.F."/>
        </authorList>
    </citation>
    <scope>NUCLEOTIDE SEQUENCE [LARGE SCALE GENOMIC DNA]</scope>
</reference>